<keyword evidence="1" id="KW-0732">Signal</keyword>
<reference evidence="3" key="1">
    <citation type="submission" date="2020-07" db="EMBL/GenBank/DDBJ databases">
        <title>Complete genome sequencing of Coprobacter sp. strain 2CBH44.</title>
        <authorList>
            <person name="Sakamoto M."/>
            <person name="Murakami T."/>
            <person name="Mori H."/>
        </authorList>
    </citation>
    <scope>NUCLEOTIDE SEQUENCE [LARGE SCALE GENOMIC DNA]</scope>
    <source>
        <strain evidence="3">2CBH44</strain>
    </source>
</reference>
<feature type="chain" id="PRO_5028908135" description="Outer membrane protein beta-barrel domain-containing protein" evidence="1">
    <location>
        <begin position="25"/>
        <end position="207"/>
    </location>
</feature>
<name>A0A7G1HR50_9BACT</name>
<sequence length="207" mass="23385">MMKKYILIFIANFLTIPLFSASFAESSYAHKRHEVSISYGILPITGWMDTFTDLFSDAITGAIEGAQTRSRNSTSWGALNLMYNYRINSRVAFGAIYSYSGMKEDIYSDNLQIGKSRTSFHTIMPMFKFNWFNKPLVTMYTRIGIGLVLSFDKEEYFTGVGDYHSKNAYLAWQVSPVGIEIGKSLAGFLELGFGTTGLFSAGLRYRF</sequence>
<keyword evidence="3" id="KW-1185">Reference proteome</keyword>
<evidence type="ECO:0008006" key="4">
    <source>
        <dbReference type="Google" id="ProtNLM"/>
    </source>
</evidence>
<gene>
    <name evidence="2" type="ORF">Cop2CBH44_05080</name>
</gene>
<evidence type="ECO:0000313" key="2">
    <source>
        <dbReference type="EMBL" id="BCI62155.1"/>
    </source>
</evidence>
<evidence type="ECO:0000256" key="1">
    <source>
        <dbReference type="SAM" id="SignalP"/>
    </source>
</evidence>
<organism evidence="2 3">
    <name type="scientific">Coprobacter secundus subsp. similis</name>
    <dbReference type="NCBI Taxonomy" id="2751153"/>
    <lineage>
        <taxon>Bacteria</taxon>
        <taxon>Pseudomonadati</taxon>
        <taxon>Bacteroidota</taxon>
        <taxon>Bacteroidia</taxon>
        <taxon>Bacteroidales</taxon>
        <taxon>Barnesiellaceae</taxon>
        <taxon>Coprobacter</taxon>
    </lineage>
</organism>
<dbReference type="KEGG" id="copr:Cop2CBH44_05080"/>
<accession>A0A7G1HR50</accession>
<feature type="signal peptide" evidence="1">
    <location>
        <begin position="1"/>
        <end position="24"/>
    </location>
</feature>
<protein>
    <recommendedName>
        <fullName evidence="4">Outer membrane protein beta-barrel domain-containing protein</fullName>
    </recommendedName>
</protein>
<dbReference type="EMBL" id="AP023322">
    <property type="protein sequence ID" value="BCI62155.1"/>
    <property type="molecule type" value="Genomic_DNA"/>
</dbReference>
<dbReference type="AlphaFoldDB" id="A0A7G1HR50"/>
<proteinExistence type="predicted"/>
<dbReference type="RefSeq" id="WP_021930498.1">
    <property type="nucleotide sequence ID" value="NZ_AP023322.1"/>
</dbReference>
<dbReference type="Proteomes" id="UP000594042">
    <property type="component" value="Chromosome"/>
</dbReference>
<evidence type="ECO:0000313" key="3">
    <source>
        <dbReference type="Proteomes" id="UP000594042"/>
    </source>
</evidence>